<reference evidence="7 8" key="2">
    <citation type="journal article" date="2017" name="Front. Plant Sci.">
        <title>Gene Classification and Mining of Molecular Markers Useful in Red Clover (Trifolium pratense) Breeding.</title>
        <authorList>
            <person name="Istvanek J."/>
            <person name="Dluhosova J."/>
            <person name="Dluhos P."/>
            <person name="Patkova L."/>
            <person name="Nedelnik J."/>
            <person name="Repkova J."/>
        </authorList>
    </citation>
    <scope>NUCLEOTIDE SEQUENCE [LARGE SCALE GENOMIC DNA]</scope>
    <source>
        <strain evidence="8">cv. Tatra</strain>
        <tissue evidence="7">Young leaves</tissue>
    </source>
</reference>
<dbReference type="Proteomes" id="UP000236291">
    <property type="component" value="Unassembled WGS sequence"/>
</dbReference>
<feature type="region of interest" description="Disordered" evidence="5">
    <location>
        <begin position="488"/>
        <end position="518"/>
    </location>
</feature>
<dbReference type="InterPro" id="IPR036770">
    <property type="entry name" value="Ankyrin_rpt-contain_sf"/>
</dbReference>
<evidence type="ECO:0000256" key="2">
    <source>
        <dbReference type="ARBA" id="ARBA00022737"/>
    </source>
</evidence>
<feature type="repeat" description="ANK" evidence="4">
    <location>
        <begin position="69"/>
        <end position="101"/>
    </location>
</feature>
<dbReference type="Pfam" id="PF00023">
    <property type="entry name" value="Ank"/>
    <property type="match status" value="1"/>
</dbReference>
<feature type="compositionally biased region" description="Basic and acidic residues" evidence="5">
    <location>
        <begin position="320"/>
        <end position="332"/>
    </location>
</feature>
<evidence type="ECO:0000256" key="5">
    <source>
        <dbReference type="SAM" id="MobiDB-lite"/>
    </source>
</evidence>
<dbReference type="PROSITE" id="PS50088">
    <property type="entry name" value="ANK_REPEAT"/>
    <property type="match status" value="1"/>
</dbReference>
<feature type="domain" description="Ankyrin repeat" evidence="6">
    <location>
        <begin position="186"/>
        <end position="555"/>
    </location>
</feature>
<organism evidence="7 8">
    <name type="scientific">Trifolium pratense</name>
    <name type="common">Red clover</name>
    <dbReference type="NCBI Taxonomy" id="57577"/>
    <lineage>
        <taxon>Eukaryota</taxon>
        <taxon>Viridiplantae</taxon>
        <taxon>Streptophyta</taxon>
        <taxon>Embryophyta</taxon>
        <taxon>Tracheophyta</taxon>
        <taxon>Spermatophyta</taxon>
        <taxon>Magnoliopsida</taxon>
        <taxon>eudicotyledons</taxon>
        <taxon>Gunneridae</taxon>
        <taxon>Pentapetalae</taxon>
        <taxon>rosids</taxon>
        <taxon>fabids</taxon>
        <taxon>Fabales</taxon>
        <taxon>Fabaceae</taxon>
        <taxon>Papilionoideae</taxon>
        <taxon>50 kb inversion clade</taxon>
        <taxon>NPAAA clade</taxon>
        <taxon>Hologalegina</taxon>
        <taxon>IRL clade</taxon>
        <taxon>Trifolieae</taxon>
        <taxon>Trifolium</taxon>
    </lineage>
</organism>
<dbReference type="InterPro" id="IPR055285">
    <property type="entry name" value="ANKRD13_C"/>
</dbReference>
<accession>A0A2K3LE50</accession>
<comment type="caution">
    <text evidence="7">The sequence shown here is derived from an EMBL/GenBank/DDBJ whole genome shotgun (WGS) entry which is preliminary data.</text>
</comment>
<feature type="compositionally biased region" description="Basic residues" evidence="5">
    <location>
        <begin position="363"/>
        <end position="385"/>
    </location>
</feature>
<dbReference type="AlphaFoldDB" id="A0A2K3LE50"/>
<evidence type="ECO:0000313" key="7">
    <source>
        <dbReference type="EMBL" id="PNX76802.1"/>
    </source>
</evidence>
<dbReference type="Gene3D" id="1.25.40.20">
    <property type="entry name" value="Ankyrin repeat-containing domain"/>
    <property type="match status" value="1"/>
</dbReference>
<dbReference type="InterPro" id="IPR021832">
    <property type="entry name" value="ANKRD13"/>
</dbReference>
<evidence type="ECO:0000259" key="6">
    <source>
        <dbReference type="Pfam" id="PF11904"/>
    </source>
</evidence>
<evidence type="ECO:0000256" key="1">
    <source>
        <dbReference type="ARBA" id="ARBA00004413"/>
    </source>
</evidence>
<gene>
    <name evidence="7" type="ORF">L195_g032761</name>
</gene>
<dbReference type="STRING" id="57577.A0A2K3LE50"/>
<proteinExistence type="predicted"/>
<keyword evidence="4" id="KW-0040">ANK repeat</keyword>
<keyword evidence="2" id="KW-0677">Repeat</keyword>
<dbReference type="PROSITE" id="PS50297">
    <property type="entry name" value="ANK_REP_REGION"/>
    <property type="match status" value="1"/>
</dbReference>
<dbReference type="GO" id="GO:0005886">
    <property type="term" value="C:plasma membrane"/>
    <property type="evidence" value="ECO:0007669"/>
    <property type="project" value="UniProtKB-SubCell"/>
</dbReference>
<dbReference type="ExpressionAtlas" id="A0A2K3LE50">
    <property type="expression patterns" value="baseline"/>
</dbReference>
<evidence type="ECO:0000256" key="3">
    <source>
        <dbReference type="ARBA" id="ARBA00023136"/>
    </source>
</evidence>
<protein>
    <submittedName>
        <fullName evidence="7">Ankyrin repeat domain-containing protein 13c-b-like</fullName>
    </submittedName>
</protein>
<dbReference type="SMART" id="SM00248">
    <property type="entry name" value="ANK"/>
    <property type="match status" value="3"/>
</dbReference>
<feature type="compositionally biased region" description="Basic and acidic residues" evidence="5">
    <location>
        <begin position="398"/>
        <end position="407"/>
    </location>
</feature>
<dbReference type="SUPFAM" id="SSF48403">
    <property type="entry name" value="Ankyrin repeat"/>
    <property type="match status" value="1"/>
</dbReference>
<dbReference type="Pfam" id="PF11904">
    <property type="entry name" value="ANKRD13_C"/>
    <property type="match status" value="1"/>
</dbReference>
<evidence type="ECO:0000256" key="4">
    <source>
        <dbReference type="PROSITE-ProRule" id="PRU00023"/>
    </source>
</evidence>
<evidence type="ECO:0000313" key="8">
    <source>
        <dbReference type="Proteomes" id="UP000236291"/>
    </source>
</evidence>
<sequence length="579" mass="65692">MAGIDVSAYAHSSVHKAIILKDYDNLKKIIDNLPKLGNAYEIKTERASIAEEEKAAAISAVIDRRDVLHGDTPLHLAVKLGDIVAAEMLMAAGANNRLKNSEGWSAFREAIIKKQDKIALIMIKYSYGEMDEKWYRRFPRYFATMRRMRDFYMEITFHFESSVIPFISRIAPSDTYKIWKRGANMRADMTLAGFDGLKMKRSDQSVLFIGDESDDERISPGFMCLISHEKKEVVVPYLSRPSKPDERELKQYLAKTSTEAKVVRIGIDVSQALLVPQITWRKKERKESVGQWKSKVYDMQNVVLTVKSRKVPGVQAPKLPPKENCNKQNEKIDDILTDDERKQLEAELSYSEDNHGHKSESKKGKKGKSSGHKEKDHRRHHKTKSTKMASTASSSSSNHKEENGDSEYKRGMMPALWLSPNFPLKIEEFLPLLDILAEKVKAVRRVRELLTTKLPKDTFPVKIAIPVVSTVKVLVTFTKFEEIPKVDEFESAPSSPTSADFENAPEEEEPSASSSASTSQSSWFQWIRTPSQSNSSAAENYNKAEDLFTIPSNYTWVAIDSKIKAQEKNKTKETKDIKS</sequence>
<name>A0A2K3LE50_TRIPR</name>
<dbReference type="InterPro" id="IPR002110">
    <property type="entry name" value="Ankyrin_rpt"/>
</dbReference>
<feature type="region of interest" description="Disordered" evidence="5">
    <location>
        <begin position="349"/>
        <end position="407"/>
    </location>
</feature>
<keyword evidence="3" id="KW-0472">Membrane</keyword>
<feature type="compositionally biased region" description="Basic and acidic residues" evidence="5">
    <location>
        <begin position="352"/>
        <end position="362"/>
    </location>
</feature>
<dbReference type="EMBL" id="ASHM01031297">
    <property type="protein sequence ID" value="PNX76802.1"/>
    <property type="molecule type" value="Genomic_DNA"/>
</dbReference>
<comment type="subcellular location">
    <subcellularLocation>
        <location evidence="1">Cell membrane</location>
        <topology evidence="1">Peripheral membrane protein</topology>
        <orientation evidence="1">Cytoplasmic side</orientation>
    </subcellularLocation>
</comment>
<dbReference type="GO" id="GO:0005737">
    <property type="term" value="C:cytoplasm"/>
    <property type="evidence" value="ECO:0007669"/>
    <property type="project" value="TreeGrafter"/>
</dbReference>
<dbReference type="PANTHER" id="PTHR12447">
    <property type="entry name" value="ANKYRIN REPEAT DOMAIN-CONTAINING PROTEIN 13"/>
    <property type="match status" value="1"/>
</dbReference>
<dbReference type="PANTHER" id="PTHR12447:SF20">
    <property type="entry name" value="GPCR-CHAPERONE PROTEIN"/>
    <property type="match status" value="1"/>
</dbReference>
<feature type="region of interest" description="Disordered" evidence="5">
    <location>
        <begin position="313"/>
        <end position="332"/>
    </location>
</feature>
<feature type="compositionally biased region" description="Low complexity" evidence="5">
    <location>
        <begin position="386"/>
        <end position="397"/>
    </location>
</feature>
<reference evidence="7 8" key="1">
    <citation type="journal article" date="2014" name="Am. J. Bot.">
        <title>Genome assembly and annotation for red clover (Trifolium pratense; Fabaceae).</title>
        <authorList>
            <person name="Istvanek J."/>
            <person name="Jaros M."/>
            <person name="Krenek A."/>
            <person name="Repkova J."/>
        </authorList>
    </citation>
    <scope>NUCLEOTIDE SEQUENCE [LARGE SCALE GENOMIC DNA]</scope>
    <source>
        <strain evidence="8">cv. Tatra</strain>
        <tissue evidence="7">Young leaves</tissue>
    </source>
</reference>